<evidence type="ECO:0000313" key="2">
    <source>
        <dbReference type="Proteomes" id="UP000004619"/>
    </source>
</evidence>
<organism evidence="1 2">
    <name type="scientific">Faecalibacterium duncaniae (strain DSM 17677 / JCM 31915 / A2-165)</name>
    <name type="common">Faecalibacterium prausnitzii</name>
    <dbReference type="NCBI Taxonomy" id="411483"/>
    <lineage>
        <taxon>Bacteria</taxon>
        <taxon>Bacillati</taxon>
        <taxon>Bacillota</taxon>
        <taxon>Clostridia</taxon>
        <taxon>Eubacteriales</taxon>
        <taxon>Oscillospiraceae</taxon>
        <taxon>Faecalibacterium</taxon>
    </lineage>
</organism>
<protein>
    <recommendedName>
        <fullName evidence="3">PcfB family protein</fullName>
    </recommendedName>
</protein>
<name>C7H3H3_FAED2</name>
<evidence type="ECO:0008006" key="3">
    <source>
        <dbReference type="Google" id="ProtNLM"/>
    </source>
</evidence>
<dbReference type="InterPro" id="IPR024234">
    <property type="entry name" value="DUF3801"/>
</dbReference>
<comment type="caution">
    <text evidence="1">The sequence shown here is derived from an EMBL/GenBank/DDBJ whole genome shotgun (WGS) entry which is preliminary data.</text>
</comment>
<dbReference type="Proteomes" id="UP000004619">
    <property type="component" value="Unassembled WGS sequence"/>
</dbReference>
<accession>C7H3H3</accession>
<dbReference type="PATRIC" id="fig|411483.3.peg.973"/>
<proteinExistence type="predicted"/>
<evidence type="ECO:0000313" key="1">
    <source>
        <dbReference type="EMBL" id="EEU97538.1"/>
    </source>
</evidence>
<dbReference type="STRING" id="411483.FAEPRAA2165_00832"/>
<dbReference type="Pfam" id="PF12687">
    <property type="entry name" value="DUF3801"/>
    <property type="match status" value="1"/>
</dbReference>
<dbReference type="GeneID" id="90660719"/>
<gene>
    <name evidence="1" type="ORF">FAEPRAA2165_00832</name>
</gene>
<dbReference type="HOGENOM" id="CLU_129326_0_0_9"/>
<dbReference type="RefSeq" id="WP_005930674.1">
    <property type="nucleotide sequence ID" value="NZ_CP048437.1"/>
</dbReference>
<keyword evidence="2" id="KW-1185">Reference proteome</keyword>
<dbReference type="EMBL" id="ACOP02000016">
    <property type="protein sequence ID" value="EEU97538.1"/>
    <property type="molecule type" value="Genomic_DNA"/>
</dbReference>
<dbReference type="AlphaFoldDB" id="C7H3H3"/>
<reference evidence="1" key="1">
    <citation type="submission" date="2009-08" db="EMBL/GenBank/DDBJ databases">
        <authorList>
            <person name="Weinstock G."/>
            <person name="Sodergren E."/>
            <person name="Clifton S."/>
            <person name="Fulton L."/>
            <person name="Fulton B."/>
            <person name="Courtney L."/>
            <person name="Fronick C."/>
            <person name="Harrison M."/>
            <person name="Strong C."/>
            <person name="Farmer C."/>
            <person name="Delahaunty K."/>
            <person name="Markovic C."/>
            <person name="Hall O."/>
            <person name="Minx P."/>
            <person name="Tomlinson C."/>
            <person name="Mitreva M."/>
            <person name="Nelson J."/>
            <person name="Hou S."/>
            <person name="Wollam A."/>
            <person name="Pepin K.H."/>
            <person name="Johnson M."/>
            <person name="Bhonagiri V."/>
            <person name="Nash W.E."/>
            <person name="Warren W."/>
            <person name="Chinwalla A."/>
            <person name="Mardis E.R."/>
            <person name="Wilson R.K."/>
        </authorList>
    </citation>
    <scope>NUCLEOTIDE SEQUENCE [LARGE SCALE GENOMIC DNA]</scope>
    <source>
        <strain evidence="1">A2-165</strain>
    </source>
</reference>
<sequence length="160" mass="18118">MVVKLQEEVEQKTFNIVVSTTKLTARTILNAGRTALQQYQSKLLADKSSGKQSVRMLLRQNRGVSSVEIDKTNIKGFERYAKKYGIDYAIRKDSSEVPPRYLVFFKAPDVEAFNAAFKEYSASLLSKTKRPSVLEKLHELVQAAAELPGKVRHKEQERGL</sequence>